<keyword evidence="2 4" id="KW-1133">Transmembrane helix</keyword>
<comment type="caution">
    <text evidence="6">The sequence shown here is derived from an EMBL/GenBank/DDBJ whole genome shotgun (WGS) entry which is preliminary data.</text>
</comment>
<feature type="transmembrane region" description="Helical" evidence="4">
    <location>
        <begin position="291"/>
        <end position="315"/>
    </location>
</feature>
<name>A0A840AFG6_9PROT</name>
<feature type="transmembrane region" description="Helical" evidence="4">
    <location>
        <begin position="68"/>
        <end position="87"/>
    </location>
</feature>
<feature type="transmembrane region" description="Helical" evidence="4">
    <location>
        <begin position="238"/>
        <end position="257"/>
    </location>
</feature>
<organism evidence="6 7">
    <name type="scientific">Roseococcus suduntuyensis</name>
    <dbReference type="NCBI Taxonomy" id="455361"/>
    <lineage>
        <taxon>Bacteria</taxon>
        <taxon>Pseudomonadati</taxon>
        <taxon>Pseudomonadota</taxon>
        <taxon>Alphaproteobacteria</taxon>
        <taxon>Acetobacterales</taxon>
        <taxon>Roseomonadaceae</taxon>
        <taxon>Roseococcus</taxon>
    </lineage>
</organism>
<dbReference type="PANTHER" id="PTHR23521">
    <property type="entry name" value="TRANSPORTER MFS SUPERFAMILY"/>
    <property type="match status" value="1"/>
</dbReference>
<dbReference type="PANTHER" id="PTHR23521:SF3">
    <property type="entry name" value="MFS TRANSPORTER"/>
    <property type="match status" value="1"/>
</dbReference>
<dbReference type="EMBL" id="JACIDJ010000006">
    <property type="protein sequence ID" value="MBB3899797.1"/>
    <property type="molecule type" value="Genomic_DNA"/>
</dbReference>
<evidence type="ECO:0000313" key="6">
    <source>
        <dbReference type="EMBL" id="MBB3899797.1"/>
    </source>
</evidence>
<dbReference type="AlphaFoldDB" id="A0A840AFG6"/>
<feature type="transmembrane region" description="Helical" evidence="4">
    <location>
        <begin position="355"/>
        <end position="374"/>
    </location>
</feature>
<evidence type="ECO:0000313" key="7">
    <source>
        <dbReference type="Proteomes" id="UP000553193"/>
    </source>
</evidence>
<feature type="transmembrane region" description="Helical" evidence="4">
    <location>
        <begin position="37"/>
        <end position="56"/>
    </location>
</feature>
<dbReference type="GO" id="GO:0022857">
    <property type="term" value="F:transmembrane transporter activity"/>
    <property type="evidence" value="ECO:0007669"/>
    <property type="project" value="InterPro"/>
</dbReference>
<keyword evidence="3 4" id="KW-0472">Membrane</keyword>
<dbReference type="Gene3D" id="1.20.1250.20">
    <property type="entry name" value="MFS general substrate transporter like domains"/>
    <property type="match status" value="1"/>
</dbReference>
<proteinExistence type="predicted"/>
<gene>
    <name evidence="6" type="ORF">GGQ83_003257</name>
</gene>
<evidence type="ECO:0000256" key="1">
    <source>
        <dbReference type="ARBA" id="ARBA00022692"/>
    </source>
</evidence>
<dbReference type="GO" id="GO:0005886">
    <property type="term" value="C:plasma membrane"/>
    <property type="evidence" value="ECO:0007669"/>
    <property type="project" value="TreeGrafter"/>
</dbReference>
<evidence type="ECO:0000256" key="2">
    <source>
        <dbReference type="ARBA" id="ARBA00022989"/>
    </source>
</evidence>
<dbReference type="PROSITE" id="PS50850">
    <property type="entry name" value="MFS"/>
    <property type="match status" value="1"/>
</dbReference>
<feature type="transmembrane region" description="Helical" evidence="4">
    <location>
        <begin position="165"/>
        <end position="184"/>
    </location>
</feature>
<dbReference type="Proteomes" id="UP000553193">
    <property type="component" value="Unassembled WGS sequence"/>
</dbReference>
<dbReference type="InterPro" id="IPR020846">
    <property type="entry name" value="MFS_dom"/>
</dbReference>
<evidence type="ECO:0000259" key="5">
    <source>
        <dbReference type="PROSITE" id="PS50850"/>
    </source>
</evidence>
<dbReference type="InterPro" id="IPR011701">
    <property type="entry name" value="MFS"/>
</dbReference>
<feature type="transmembrane region" description="Helical" evidence="4">
    <location>
        <begin position="264"/>
        <end position="285"/>
    </location>
</feature>
<sequence length="377" mass="37680">MLAAPRRVGLAVFAAGLSTTLPLPLYAEYAAGAGAGPLAAAFACYAAVLILTAPLLGPLPDRIGRRACMMAGLALTGGSTLLLALWPGLLPLALARLLQGLGMGCVANAAGAWAAELAEREGSGPEAASRLGAGVVTTGTALSFGTGSLLTLLALLVAPEWRPPVVFWAHLALVGMVLALLAPLPETLPAPRGGWLRLPLFPRGTLAGSLGMLPAWGLTGVVLTTIPANLAAAGQGQAGAWAVALMILVGAATQQALRRVAPRPALLMGLPVLVLGSGLAISGALGGMLWLLLLGGAVLGTAAYGFVYLGGLALAAAGAPHERPRAIAGFFVIAHLGFSAVPLAVGFLADAVGTAPTLVGLWGAVALFCGALWLRLR</sequence>
<accession>A0A840AFG6</accession>
<keyword evidence="1 4" id="KW-0812">Transmembrane</keyword>
<protein>
    <submittedName>
        <fullName evidence="6">Putative MFS family arabinose efflux permease</fullName>
    </submittedName>
</protein>
<feature type="domain" description="Major facilitator superfamily (MFS) profile" evidence="5">
    <location>
        <begin position="1"/>
        <end position="377"/>
    </location>
</feature>
<dbReference type="RefSeq" id="WP_184385888.1">
    <property type="nucleotide sequence ID" value="NZ_JACIDJ010000006.1"/>
</dbReference>
<evidence type="ECO:0000256" key="3">
    <source>
        <dbReference type="ARBA" id="ARBA00023136"/>
    </source>
</evidence>
<dbReference type="SUPFAM" id="SSF103473">
    <property type="entry name" value="MFS general substrate transporter"/>
    <property type="match status" value="1"/>
</dbReference>
<reference evidence="6 7" key="1">
    <citation type="submission" date="2020-08" db="EMBL/GenBank/DDBJ databases">
        <title>Genomic Encyclopedia of Type Strains, Phase IV (KMG-IV): sequencing the most valuable type-strain genomes for metagenomic binning, comparative biology and taxonomic classification.</title>
        <authorList>
            <person name="Goeker M."/>
        </authorList>
    </citation>
    <scope>NUCLEOTIDE SEQUENCE [LARGE SCALE GENOMIC DNA]</scope>
    <source>
        <strain evidence="6 7">DSM 19979</strain>
    </source>
</reference>
<dbReference type="InterPro" id="IPR036259">
    <property type="entry name" value="MFS_trans_sf"/>
</dbReference>
<dbReference type="Pfam" id="PF07690">
    <property type="entry name" value="MFS_1"/>
    <property type="match status" value="1"/>
</dbReference>
<evidence type="ECO:0000256" key="4">
    <source>
        <dbReference type="SAM" id="Phobius"/>
    </source>
</evidence>
<keyword evidence="7" id="KW-1185">Reference proteome</keyword>
<feature type="transmembrane region" description="Helical" evidence="4">
    <location>
        <begin position="327"/>
        <end position="349"/>
    </location>
</feature>
<feature type="transmembrane region" description="Helical" evidence="4">
    <location>
        <begin position="135"/>
        <end position="159"/>
    </location>
</feature>